<proteinExistence type="predicted"/>
<reference evidence="1" key="1">
    <citation type="journal article" date="2014" name="Int. J. Syst. Evol. Microbiol.">
        <title>Complete genome of a new Firmicutes species belonging to the dominant human colonic microbiota ('Ruminococcus bicirculans') reveals two chromosomes and a selective capacity to utilize plant glucans.</title>
        <authorList>
            <consortium name="NISC Comparative Sequencing Program"/>
            <person name="Wegmann U."/>
            <person name="Louis P."/>
            <person name="Goesmann A."/>
            <person name="Henrissat B."/>
            <person name="Duncan S.H."/>
            <person name="Flint H.J."/>
        </authorList>
    </citation>
    <scope>NUCLEOTIDE SEQUENCE</scope>
    <source>
        <strain evidence="1">NBRC 108219</strain>
    </source>
</reference>
<dbReference type="Pfam" id="PF09572">
    <property type="entry name" value="RE_XamI"/>
    <property type="match status" value="1"/>
</dbReference>
<evidence type="ECO:0000313" key="1">
    <source>
        <dbReference type="EMBL" id="GLQ23887.1"/>
    </source>
</evidence>
<comment type="caution">
    <text evidence="1">The sequence shown here is derived from an EMBL/GenBank/DDBJ whole genome shotgun (WGS) entry which is preliminary data.</text>
</comment>
<dbReference type="InterPro" id="IPR019072">
    <property type="entry name" value="Restrct_endonuc_II_XamI"/>
</dbReference>
<sequence>MSDAPEWTEAQLKHDRDLAVDFFRESRRQEPLEVYGGFFETYQGLMEELLEETVDLTHLDEAIVELMADEDKQYLVRYLSGPPVSADDLKTMLDTSTLSAVKFKTDPELSARLIEFIRDWHDRRRFPWLSGDWEPEEDERRTAVIATAAMVAMQKTQTARRSKGSTAQEMRVVNALIEAGLVQVDTRTVRVIQDAPIAGEFCRESVFAGRKADIIIGLWDNRTMAIECKVSNSAVNSIKRLNGDAAVKAGVWIKAFGTHQVVPAAVLEGVYDVHNLVDAQSRDLTLFWAHDLDQLIAFVESTRPSG</sequence>
<dbReference type="RefSeq" id="WP_284389755.1">
    <property type="nucleotide sequence ID" value="NZ_BSNK01000002.1"/>
</dbReference>
<dbReference type="EMBL" id="BSNK01000002">
    <property type="protein sequence ID" value="GLQ23887.1"/>
    <property type="molecule type" value="Genomic_DNA"/>
</dbReference>
<protein>
    <submittedName>
        <fullName evidence="1">Type II restriction endonuclease</fullName>
    </submittedName>
</protein>
<dbReference type="GO" id="GO:0004519">
    <property type="term" value="F:endonuclease activity"/>
    <property type="evidence" value="ECO:0007669"/>
    <property type="project" value="UniProtKB-KW"/>
</dbReference>
<name>A0ABQ5VBW2_9PROT</name>
<keyword evidence="1" id="KW-0378">Hydrolase</keyword>
<accession>A0ABQ5VBW2</accession>
<organism evidence="1 2">
    <name type="scientific">Algimonas ampicilliniresistens</name>
    <dbReference type="NCBI Taxonomy" id="1298735"/>
    <lineage>
        <taxon>Bacteria</taxon>
        <taxon>Pseudomonadati</taxon>
        <taxon>Pseudomonadota</taxon>
        <taxon>Alphaproteobacteria</taxon>
        <taxon>Maricaulales</taxon>
        <taxon>Robiginitomaculaceae</taxon>
        <taxon>Algimonas</taxon>
    </lineage>
</organism>
<evidence type="ECO:0000313" key="2">
    <source>
        <dbReference type="Proteomes" id="UP001161391"/>
    </source>
</evidence>
<keyword evidence="1" id="KW-0540">Nuclease</keyword>
<dbReference type="Proteomes" id="UP001161391">
    <property type="component" value="Unassembled WGS sequence"/>
</dbReference>
<reference evidence="1" key="2">
    <citation type="submission" date="2023-01" db="EMBL/GenBank/DDBJ databases">
        <title>Draft genome sequence of Algimonas ampicilliniresistens strain NBRC 108219.</title>
        <authorList>
            <person name="Sun Q."/>
            <person name="Mori K."/>
        </authorList>
    </citation>
    <scope>NUCLEOTIDE SEQUENCE</scope>
    <source>
        <strain evidence="1">NBRC 108219</strain>
    </source>
</reference>
<keyword evidence="2" id="KW-1185">Reference proteome</keyword>
<gene>
    <name evidence="1" type="ORF">GCM10007853_17610</name>
</gene>
<keyword evidence="1" id="KW-0255">Endonuclease</keyword>